<dbReference type="InterPro" id="IPR039426">
    <property type="entry name" value="TonB-dep_rcpt-like"/>
</dbReference>
<evidence type="ECO:0000256" key="6">
    <source>
        <dbReference type="ARBA" id="ARBA00023077"/>
    </source>
</evidence>
<dbReference type="GO" id="GO:0015891">
    <property type="term" value="P:siderophore transport"/>
    <property type="evidence" value="ECO:0007669"/>
    <property type="project" value="InterPro"/>
</dbReference>
<comment type="subcellular location">
    <subcellularLocation>
        <location evidence="1 10">Cell outer membrane</location>
        <topology evidence="1 10">Multi-pass membrane protein</topology>
    </subcellularLocation>
</comment>
<dbReference type="NCBIfam" id="TIGR01783">
    <property type="entry name" value="TonB-siderophor"/>
    <property type="match status" value="1"/>
</dbReference>
<dbReference type="AlphaFoldDB" id="A0AAW7XH61"/>
<dbReference type="SUPFAM" id="SSF56935">
    <property type="entry name" value="Porins"/>
    <property type="match status" value="1"/>
</dbReference>
<dbReference type="InterPro" id="IPR000531">
    <property type="entry name" value="Beta-barrel_TonB"/>
</dbReference>
<feature type="compositionally biased region" description="Basic and acidic residues" evidence="12">
    <location>
        <begin position="70"/>
        <end position="83"/>
    </location>
</feature>
<dbReference type="InterPro" id="IPR012910">
    <property type="entry name" value="Plug_dom"/>
</dbReference>
<evidence type="ECO:0000313" key="15">
    <source>
        <dbReference type="EMBL" id="MDO6453599.1"/>
    </source>
</evidence>
<comment type="caution">
    <text evidence="15">The sequence shown here is derived from an EMBL/GenBank/DDBJ whole genome shotgun (WGS) entry which is preliminary data.</text>
</comment>
<keyword evidence="5 10" id="KW-0812">Transmembrane</keyword>
<feature type="region of interest" description="Disordered" evidence="12">
    <location>
        <begin position="62"/>
        <end position="83"/>
    </location>
</feature>
<keyword evidence="4 10" id="KW-1134">Transmembrane beta strand</keyword>
<keyword evidence="6 11" id="KW-0798">TonB box</keyword>
<dbReference type="CDD" id="cd01347">
    <property type="entry name" value="ligand_gated_channel"/>
    <property type="match status" value="1"/>
</dbReference>
<organism evidence="15 16">
    <name type="scientific">Neptunomonas phycophila</name>
    <dbReference type="NCBI Taxonomy" id="1572645"/>
    <lineage>
        <taxon>Bacteria</taxon>
        <taxon>Pseudomonadati</taxon>
        <taxon>Pseudomonadota</taxon>
        <taxon>Gammaproteobacteria</taxon>
        <taxon>Oceanospirillales</taxon>
        <taxon>Oceanospirillaceae</taxon>
        <taxon>Neptunomonas</taxon>
    </lineage>
</organism>
<dbReference type="Gene3D" id="2.170.130.10">
    <property type="entry name" value="TonB-dependent receptor, plug domain"/>
    <property type="match status" value="1"/>
</dbReference>
<dbReference type="Pfam" id="PF07715">
    <property type="entry name" value="Plug"/>
    <property type="match status" value="1"/>
</dbReference>
<evidence type="ECO:0000256" key="2">
    <source>
        <dbReference type="ARBA" id="ARBA00009810"/>
    </source>
</evidence>
<comment type="similarity">
    <text evidence="2 10 11">Belongs to the TonB-dependent receptor family.</text>
</comment>
<reference evidence="15" key="1">
    <citation type="submission" date="2023-07" db="EMBL/GenBank/DDBJ databases">
        <title>Genome content predicts the carbon catabolic preferences of heterotrophic bacteria.</title>
        <authorList>
            <person name="Gralka M."/>
        </authorList>
    </citation>
    <scope>NUCLEOTIDE SEQUENCE</scope>
    <source>
        <strain evidence="15">I2M16</strain>
    </source>
</reference>
<name>A0AAW7XH61_9GAMM</name>
<accession>A0AAW7XH61</accession>
<protein>
    <submittedName>
        <fullName evidence="15">TonB-dependent siderophore receptor</fullName>
    </submittedName>
</protein>
<sequence length="755" mass="82123">MSHQKMETAFSLRSEFAEKSPVSKAGTLAFAISAALATQGVYAEEVTLDKLMVEEQGIAADGNPYAEPDAPYKAKKLSDSRQTRDIADTPHTMTVMTKEAIAESGKTELKDLLSAQPGITLGTGEGGNSFGDRYIIRGYEARSDIFTDGLREPGLITRETFALEQIEISKGPNSTFAGRGSTGGSVNTVTKKANMDDTFTTVEAGLGTDKYKRVTLDTNQVLSSDTAVRLNMLYTDSDTPDRAPAGEQRQGVLASVVHQATEDLKVSADYYHFKADDKTDTGYAINRTTGGVNKYDPAVQNGSDFQRGEADIFTVTVNYDISDDIRLENKTRWGNTKNEYVVTTYSGVSDNRPTGLRNFTGWQDNDYVGNQTNFVIDKDIAGMRNTIVAGVEYGKESVRSGNYTVDTTATGAVDDPYNIDNDFWTGTVTKNSASSDLDLTTVSVYLMDTVTVNDWLEVFGGVRYDRFDYKLHSYSADENYNYDDGLLNGHLGLVFSPWENGNVYASWSTSSNINGGEADAGTNCGYGGLCNADSDAYKNVKPEESVNLEVGTKWNLMDERLLLTAALFQTTKDNVLEGADYDTAGSGNTGENRVRGIELGLSGNITPKLSGQFGMAIMSSEILDSYYDGTQALSGRGGVTYPNYIGYDKPNFADKSANLQLRYQATPQFAFGGTVTYSSEMSGGQPDGAASDSIKLPSYTVYDMFATYDFSRSLSVTANVQNLTDEEYYTAVYRGGSIVYIGDGRSAKVSLKYKF</sequence>
<dbReference type="EMBL" id="JAUOPG010000004">
    <property type="protein sequence ID" value="MDO6453599.1"/>
    <property type="molecule type" value="Genomic_DNA"/>
</dbReference>
<evidence type="ECO:0000256" key="5">
    <source>
        <dbReference type="ARBA" id="ARBA00022692"/>
    </source>
</evidence>
<dbReference type="RefSeq" id="WP_303549894.1">
    <property type="nucleotide sequence ID" value="NZ_JAUOPG010000004.1"/>
</dbReference>
<evidence type="ECO:0000313" key="16">
    <source>
        <dbReference type="Proteomes" id="UP001169862"/>
    </source>
</evidence>
<evidence type="ECO:0000256" key="12">
    <source>
        <dbReference type="SAM" id="MobiDB-lite"/>
    </source>
</evidence>
<evidence type="ECO:0000256" key="1">
    <source>
        <dbReference type="ARBA" id="ARBA00004571"/>
    </source>
</evidence>
<feature type="domain" description="TonB-dependent receptor-like beta-barrel" evidence="13">
    <location>
        <begin position="261"/>
        <end position="723"/>
    </location>
</feature>
<evidence type="ECO:0000256" key="11">
    <source>
        <dbReference type="RuleBase" id="RU003357"/>
    </source>
</evidence>
<dbReference type="Proteomes" id="UP001169862">
    <property type="component" value="Unassembled WGS sequence"/>
</dbReference>
<keyword evidence="9 10" id="KW-0998">Cell outer membrane</keyword>
<evidence type="ECO:0000259" key="14">
    <source>
        <dbReference type="Pfam" id="PF07715"/>
    </source>
</evidence>
<proteinExistence type="inferred from homology"/>
<evidence type="ECO:0000259" key="13">
    <source>
        <dbReference type="Pfam" id="PF00593"/>
    </source>
</evidence>
<dbReference type="GO" id="GO:0009279">
    <property type="term" value="C:cell outer membrane"/>
    <property type="evidence" value="ECO:0007669"/>
    <property type="project" value="UniProtKB-SubCell"/>
</dbReference>
<evidence type="ECO:0000256" key="4">
    <source>
        <dbReference type="ARBA" id="ARBA00022452"/>
    </source>
</evidence>
<dbReference type="GO" id="GO:0015344">
    <property type="term" value="F:siderophore uptake transmembrane transporter activity"/>
    <property type="evidence" value="ECO:0007669"/>
    <property type="project" value="TreeGrafter"/>
</dbReference>
<dbReference type="InterPro" id="IPR010105">
    <property type="entry name" value="TonB_sidphr_rcpt"/>
</dbReference>
<gene>
    <name evidence="15" type="ORF">Q4490_08480</name>
</gene>
<dbReference type="PANTHER" id="PTHR32552:SF83">
    <property type="entry name" value="BLR3904 PROTEIN"/>
    <property type="match status" value="1"/>
</dbReference>
<evidence type="ECO:0000256" key="10">
    <source>
        <dbReference type="PROSITE-ProRule" id="PRU01360"/>
    </source>
</evidence>
<evidence type="ECO:0000256" key="7">
    <source>
        <dbReference type="ARBA" id="ARBA00023136"/>
    </source>
</evidence>
<dbReference type="PROSITE" id="PS52016">
    <property type="entry name" value="TONB_DEPENDENT_REC_3"/>
    <property type="match status" value="1"/>
</dbReference>
<dbReference type="InterPro" id="IPR037066">
    <property type="entry name" value="Plug_dom_sf"/>
</dbReference>
<dbReference type="InterPro" id="IPR036942">
    <property type="entry name" value="Beta-barrel_TonB_sf"/>
</dbReference>
<dbReference type="PANTHER" id="PTHR32552">
    <property type="entry name" value="FERRICHROME IRON RECEPTOR-RELATED"/>
    <property type="match status" value="1"/>
</dbReference>
<feature type="domain" description="TonB-dependent receptor plug" evidence="14">
    <location>
        <begin position="86"/>
        <end position="184"/>
    </location>
</feature>
<evidence type="ECO:0000256" key="8">
    <source>
        <dbReference type="ARBA" id="ARBA00023170"/>
    </source>
</evidence>
<dbReference type="Gene3D" id="2.40.170.20">
    <property type="entry name" value="TonB-dependent receptor, beta-barrel domain"/>
    <property type="match status" value="1"/>
</dbReference>
<evidence type="ECO:0000256" key="3">
    <source>
        <dbReference type="ARBA" id="ARBA00022448"/>
    </source>
</evidence>
<evidence type="ECO:0000256" key="9">
    <source>
        <dbReference type="ARBA" id="ARBA00023237"/>
    </source>
</evidence>
<keyword evidence="7 10" id="KW-0472">Membrane</keyword>
<dbReference type="GO" id="GO:0038023">
    <property type="term" value="F:signaling receptor activity"/>
    <property type="evidence" value="ECO:0007669"/>
    <property type="project" value="InterPro"/>
</dbReference>
<keyword evidence="8 15" id="KW-0675">Receptor</keyword>
<keyword evidence="3 10" id="KW-0813">Transport</keyword>
<dbReference type="Pfam" id="PF00593">
    <property type="entry name" value="TonB_dep_Rec_b-barrel"/>
    <property type="match status" value="1"/>
</dbReference>